<protein>
    <submittedName>
        <fullName evidence="8">Sensor domain-containing diguanylate cyclase</fullName>
    </submittedName>
</protein>
<evidence type="ECO:0000259" key="7">
    <source>
        <dbReference type="PROSITE" id="PS50887"/>
    </source>
</evidence>
<evidence type="ECO:0000313" key="8">
    <source>
        <dbReference type="EMBL" id="MBJ7552260.1"/>
    </source>
</evidence>
<evidence type="ECO:0000256" key="5">
    <source>
        <dbReference type="SAM" id="Phobius"/>
    </source>
</evidence>
<keyword evidence="3 5" id="KW-1133">Transmembrane helix</keyword>
<dbReference type="NCBIfam" id="TIGR00254">
    <property type="entry name" value="GGDEF"/>
    <property type="match status" value="1"/>
</dbReference>
<dbReference type="InterPro" id="IPR052163">
    <property type="entry name" value="DGC-Regulatory_Protein"/>
</dbReference>
<dbReference type="Proteomes" id="UP000598488">
    <property type="component" value="Unassembled WGS sequence"/>
</dbReference>
<comment type="caution">
    <text evidence="8">The sequence shown here is derived from an EMBL/GenBank/DDBJ whole genome shotgun (WGS) entry which is preliminary data.</text>
</comment>
<gene>
    <name evidence="8" type="ORF">JHD44_16330</name>
</gene>
<dbReference type="PROSITE" id="PS50839">
    <property type="entry name" value="CHASE"/>
    <property type="match status" value="1"/>
</dbReference>
<dbReference type="EMBL" id="JAEMUH010000017">
    <property type="protein sequence ID" value="MBJ7552260.1"/>
    <property type="molecule type" value="Genomic_DNA"/>
</dbReference>
<dbReference type="SUPFAM" id="SSF55073">
    <property type="entry name" value="Nucleotide cyclase"/>
    <property type="match status" value="1"/>
</dbReference>
<feature type="domain" description="CHASE" evidence="6">
    <location>
        <begin position="115"/>
        <end position="250"/>
    </location>
</feature>
<evidence type="ECO:0000313" key="9">
    <source>
        <dbReference type="Proteomes" id="UP000598488"/>
    </source>
</evidence>
<evidence type="ECO:0000256" key="1">
    <source>
        <dbReference type="ARBA" id="ARBA00004370"/>
    </source>
</evidence>
<dbReference type="InterPro" id="IPR029787">
    <property type="entry name" value="Nucleotide_cyclase"/>
</dbReference>
<dbReference type="PANTHER" id="PTHR46663">
    <property type="entry name" value="DIGUANYLATE CYCLASE DGCT-RELATED"/>
    <property type="match status" value="1"/>
</dbReference>
<keyword evidence="4 5" id="KW-0472">Membrane</keyword>
<dbReference type="CDD" id="cd01949">
    <property type="entry name" value="GGDEF"/>
    <property type="match status" value="1"/>
</dbReference>
<feature type="transmembrane region" description="Helical" evidence="5">
    <location>
        <begin position="268"/>
        <end position="287"/>
    </location>
</feature>
<dbReference type="Pfam" id="PF03924">
    <property type="entry name" value="CHASE"/>
    <property type="match status" value="1"/>
</dbReference>
<dbReference type="InterPro" id="IPR043128">
    <property type="entry name" value="Rev_trsase/Diguanyl_cyclase"/>
</dbReference>
<accession>A0ABS0ZEZ0</accession>
<evidence type="ECO:0000256" key="3">
    <source>
        <dbReference type="ARBA" id="ARBA00022989"/>
    </source>
</evidence>
<proteinExistence type="predicted"/>
<comment type="subcellular location">
    <subcellularLocation>
        <location evidence="1">Membrane</location>
    </subcellularLocation>
</comment>
<reference evidence="8 9" key="1">
    <citation type="submission" date="2020-12" db="EMBL/GenBank/DDBJ databases">
        <title>Comparative genome analysis of fungal antagonists Marinomonas ostreistagni 398 and M. spartinae 468.</title>
        <authorList>
            <person name="Fields J.L."/>
            <person name="Mavrodi O.V."/>
            <person name="Biber P.D."/>
            <person name="Indest K.J."/>
            <person name="Mavrodi D.V."/>
        </authorList>
    </citation>
    <scope>NUCLEOTIDE SEQUENCE [LARGE SCALE GENOMIC DNA]</scope>
    <source>
        <strain evidence="8 9">USM7</strain>
    </source>
</reference>
<dbReference type="SMART" id="SM00267">
    <property type="entry name" value="GGDEF"/>
    <property type="match status" value="1"/>
</dbReference>
<dbReference type="InterPro" id="IPR000160">
    <property type="entry name" value="GGDEF_dom"/>
</dbReference>
<evidence type="ECO:0000256" key="2">
    <source>
        <dbReference type="ARBA" id="ARBA00022692"/>
    </source>
</evidence>
<organism evidence="8 9">
    <name type="scientific">Marinomonas ostreistagni</name>
    <dbReference type="NCBI Taxonomy" id="359209"/>
    <lineage>
        <taxon>Bacteria</taxon>
        <taxon>Pseudomonadati</taxon>
        <taxon>Pseudomonadota</taxon>
        <taxon>Gammaproteobacteria</taxon>
        <taxon>Oceanospirillales</taxon>
        <taxon>Oceanospirillaceae</taxon>
        <taxon>Marinomonas</taxon>
    </lineage>
</organism>
<dbReference type="InterPro" id="IPR006189">
    <property type="entry name" value="CHASE_dom"/>
</dbReference>
<dbReference type="RefSeq" id="WP_199463841.1">
    <property type="nucleotide sequence ID" value="NZ_JAEMUH010000017.1"/>
</dbReference>
<dbReference type="Gene3D" id="3.30.70.270">
    <property type="match status" value="1"/>
</dbReference>
<sequence>MPQRMFKAYTHHKLLAFFLFTIAFWLSAFYVIDFYSTLSQNHNHKLQQQSVLKEVALIRAQIESEIYKEVSLADALTTSLMVNTESTLQHWDKIAQKLVNNSTYVRNIGLYPNDVISHIYPLKGNEAAIGINFRNIPKQYQAIVYTRNSGSVYLDGPISLVQGGQAVIARFPIFLDYPINKQYWGGASVVLNLEQLINNSGISNVKNADIALKRVNLDGDDQVFYGDSRLFQIADEFVPIFLPQSKWTMAVRYRSDTQSTLFSVDQRIYILGVGASGILYIAFLMLFRAYTLAHYASIQDELTHLNNRRYFFQFLEKIRFKTTKNQGFTLFSIDLNDFKSINDNYGHEAGDRLLKHVAKRLSEVTNEHGCLARLGGDEFAIISTKISTQEAADAFAQNIEKAILENELKWKKQSLYASVSIGYAVFEQGNDDTIETLLSKADRKMYDHKQKYYHRKEFPGGHHDYII</sequence>
<dbReference type="Pfam" id="PF00990">
    <property type="entry name" value="GGDEF"/>
    <property type="match status" value="1"/>
</dbReference>
<dbReference type="Gene3D" id="3.30.450.350">
    <property type="entry name" value="CHASE domain"/>
    <property type="match status" value="1"/>
</dbReference>
<dbReference type="PANTHER" id="PTHR46663:SF2">
    <property type="entry name" value="GGDEF DOMAIN-CONTAINING PROTEIN"/>
    <property type="match status" value="1"/>
</dbReference>
<dbReference type="PROSITE" id="PS50887">
    <property type="entry name" value="GGDEF"/>
    <property type="match status" value="1"/>
</dbReference>
<feature type="domain" description="GGDEF" evidence="7">
    <location>
        <begin position="326"/>
        <end position="467"/>
    </location>
</feature>
<dbReference type="SMART" id="SM01079">
    <property type="entry name" value="CHASE"/>
    <property type="match status" value="1"/>
</dbReference>
<evidence type="ECO:0000259" key="6">
    <source>
        <dbReference type="PROSITE" id="PS50839"/>
    </source>
</evidence>
<keyword evidence="2 5" id="KW-0812">Transmembrane</keyword>
<dbReference type="InterPro" id="IPR042240">
    <property type="entry name" value="CHASE_sf"/>
</dbReference>
<keyword evidence="9" id="KW-1185">Reference proteome</keyword>
<name>A0ABS0ZEZ0_9GAMM</name>
<evidence type="ECO:0000256" key="4">
    <source>
        <dbReference type="ARBA" id="ARBA00023136"/>
    </source>
</evidence>